<feature type="signal peptide" evidence="4">
    <location>
        <begin position="1"/>
        <end position="30"/>
    </location>
</feature>
<evidence type="ECO:0000256" key="1">
    <source>
        <dbReference type="ARBA" id="ARBA00008520"/>
    </source>
</evidence>
<evidence type="ECO:0000256" key="2">
    <source>
        <dbReference type="ARBA" id="ARBA00022448"/>
    </source>
</evidence>
<evidence type="ECO:0000313" key="5">
    <source>
        <dbReference type="EMBL" id="CAA9459319.1"/>
    </source>
</evidence>
<evidence type="ECO:0000256" key="4">
    <source>
        <dbReference type="SAM" id="SignalP"/>
    </source>
</evidence>
<dbReference type="EMBL" id="CADCVG010000087">
    <property type="protein sequence ID" value="CAA9459319.1"/>
    <property type="molecule type" value="Genomic_DNA"/>
</dbReference>
<dbReference type="GO" id="GO:1901982">
    <property type="term" value="F:maltose binding"/>
    <property type="evidence" value="ECO:0007669"/>
    <property type="project" value="TreeGrafter"/>
</dbReference>
<dbReference type="InterPro" id="IPR006059">
    <property type="entry name" value="SBP"/>
</dbReference>
<comment type="similarity">
    <text evidence="1">Belongs to the bacterial solute-binding protein 1 family.</text>
</comment>
<gene>
    <name evidence="5" type="ORF">AVDCRST_MAG14-2082</name>
</gene>
<dbReference type="Pfam" id="PF13416">
    <property type="entry name" value="SBP_bac_8"/>
    <property type="match status" value="1"/>
</dbReference>
<proteinExistence type="inferred from homology"/>
<name>A0A6J4R0N5_9ACTN</name>
<feature type="chain" id="PRO_5038436698" evidence="4">
    <location>
        <begin position="31"/>
        <end position="449"/>
    </location>
</feature>
<dbReference type="GO" id="GO:0042956">
    <property type="term" value="P:maltodextrin transmembrane transport"/>
    <property type="evidence" value="ECO:0007669"/>
    <property type="project" value="TreeGrafter"/>
</dbReference>
<dbReference type="SUPFAM" id="SSF53850">
    <property type="entry name" value="Periplasmic binding protein-like II"/>
    <property type="match status" value="1"/>
</dbReference>
<evidence type="ECO:0000256" key="3">
    <source>
        <dbReference type="ARBA" id="ARBA00022729"/>
    </source>
</evidence>
<organism evidence="5">
    <name type="scientific">uncultured Rubrobacteraceae bacterium</name>
    <dbReference type="NCBI Taxonomy" id="349277"/>
    <lineage>
        <taxon>Bacteria</taxon>
        <taxon>Bacillati</taxon>
        <taxon>Actinomycetota</taxon>
        <taxon>Rubrobacteria</taxon>
        <taxon>Rubrobacterales</taxon>
        <taxon>Rubrobacteraceae</taxon>
        <taxon>environmental samples</taxon>
    </lineage>
</organism>
<keyword evidence="3 4" id="KW-0732">Signal</keyword>
<dbReference type="GO" id="GO:0055052">
    <property type="term" value="C:ATP-binding cassette (ABC) transporter complex, substrate-binding subunit-containing"/>
    <property type="evidence" value="ECO:0007669"/>
    <property type="project" value="TreeGrafter"/>
</dbReference>
<dbReference type="PANTHER" id="PTHR30061">
    <property type="entry name" value="MALTOSE-BINDING PERIPLASMIC PROTEIN"/>
    <property type="match status" value="1"/>
</dbReference>
<accession>A0A6J4R0N5</accession>
<dbReference type="CDD" id="cd14748">
    <property type="entry name" value="PBP2_UgpB"/>
    <property type="match status" value="1"/>
</dbReference>
<dbReference type="GO" id="GO:0015768">
    <property type="term" value="P:maltose transport"/>
    <property type="evidence" value="ECO:0007669"/>
    <property type="project" value="TreeGrafter"/>
</dbReference>
<dbReference type="PROSITE" id="PS51257">
    <property type="entry name" value="PROKAR_LIPOPROTEIN"/>
    <property type="match status" value="1"/>
</dbReference>
<reference evidence="5" key="1">
    <citation type="submission" date="2020-02" db="EMBL/GenBank/DDBJ databases">
        <authorList>
            <person name="Meier V. D."/>
        </authorList>
    </citation>
    <scope>NUCLEOTIDE SEQUENCE</scope>
    <source>
        <strain evidence="5">AVDCRST_MAG14</strain>
    </source>
</reference>
<sequence>MGKRSRQIRRLTRQEFLLMSAGAGAGLALAGCGGGSQNNPAVQGQGGSGGGGTEYTGPTVELAFWNGFTGGDGPFMRELVDQFSSEHENIQVSMSTQEWADYYESVPAAVRGGEGPDVGIMHSDQLGTNAARGVILPLDTVAESLGLEESDFAPEVWNAGIYNGQRFGIPLDMHPLALYYNKSLLEDAGLDPNSPPTNRDDYEAALEELKSSGIQGSWVSPFPFTGTLQFESLLWQFGGDLYDEETSKATFNSDAGVEALTWMVDLVQNDYSPRDVAQDAEFIAFQNGENAFHWNGIWQINAFKEVSDLDWGVAPLPRIGSEDAVWSGSHNFVIMQTSDQNRIDASQVFINWISQQSIEWARAGQIPARASVRESQEFADLQEQSTIAEQVPYVRFVPAVPGIGDVQPESFDQAVNEAVLLQKEPKTALDEAAQRADQILEENREKYEA</sequence>
<dbReference type="AlphaFoldDB" id="A0A6J4R0N5"/>
<protein>
    <submittedName>
        <fullName evidence="5">ABC transporter, substrate-binding protein (Cluster 1, maltose/g3p/polyamine/iron)</fullName>
    </submittedName>
</protein>
<dbReference type="PANTHER" id="PTHR30061:SF50">
    <property type="entry name" value="MALTOSE_MALTODEXTRIN-BINDING PERIPLASMIC PROTEIN"/>
    <property type="match status" value="1"/>
</dbReference>
<keyword evidence="2" id="KW-0813">Transport</keyword>
<dbReference type="Gene3D" id="3.40.190.10">
    <property type="entry name" value="Periplasmic binding protein-like II"/>
    <property type="match status" value="1"/>
</dbReference>